<evidence type="ECO:0000313" key="4">
    <source>
        <dbReference type="RefSeq" id="XP_055864882.1"/>
    </source>
</evidence>
<name>A0A9W2YQ71_BIOGL</name>
<organism evidence="3 4">
    <name type="scientific">Biomphalaria glabrata</name>
    <name type="common">Bloodfluke planorb</name>
    <name type="synonym">Freshwater snail</name>
    <dbReference type="NCBI Taxonomy" id="6526"/>
    <lineage>
        <taxon>Eukaryota</taxon>
        <taxon>Metazoa</taxon>
        <taxon>Spiralia</taxon>
        <taxon>Lophotrochozoa</taxon>
        <taxon>Mollusca</taxon>
        <taxon>Gastropoda</taxon>
        <taxon>Heterobranchia</taxon>
        <taxon>Euthyneura</taxon>
        <taxon>Panpulmonata</taxon>
        <taxon>Hygrophila</taxon>
        <taxon>Lymnaeoidea</taxon>
        <taxon>Planorbidae</taxon>
        <taxon>Biomphalaria</taxon>
    </lineage>
</organism>
<protein>
    <submittedName>
        <fullName evidence="4">Coiled-coil domain-containing protein 87-like isoform X1</fullName>
    </submittedName>
</protein>
<feature type="region of interest" description="Disordered" evidence="2">
    <location>
        <begin position="333"/>
        <end position="368"/>
    </location>
</feature>
<dbReference type="InterPro" id="IPR037383">
    <property type="entry name" value="CCDC87"/>
</dbReference>
<proteinExistence type="predicted"/>
<feature type="compositionally biased region" description="Polar residues" evidence="2">
    <location>
        <begin position="347"/>
        <end position="360"/>
    </location>
</feature>
<feature type="compositionally biased region" description="Basic and acidic residues" evidence="2">
    <location>
        <begin position="333"/>
        <end position="346"/>
    </location>
</feature>
<dbReference type="PANTHER" id="PTHR16078">
    <property type="entry name" value="COILED-COIL DOMAIN-CONTAINING PROTEIN 87"/>
    <property type="match status" value="1"/>
</dbReference>
<feature type="compositionally biased region" description="Polar residues" evidence="2">
    <location>
        <begin position="873"/>
        <end position="887"/>
    </location>
</feature>
<keyword evidence="3" id="KW-1185">Reference proteome</keyword>
<dbReference type="Pfam" id="PF03999">
    <property type="entry name" value="MAP65_ASE1"/>
    <property type="match status" value="1"/>
</dbReference>
<dbReference type="Gene3D" id="1.20.58.1520">
    <property type="match status" value="1"/>
</dbReference>
<dbReference type="OMA" id="GEWDWNT"/>
<reference evidence="4" key="1">
    <citation type="submission" date="2025-08" db="UniProtKB">
        <authorList>
            <consortium name="RefSeq"/>
        </authorList>
    </citation>
    <scope>IDENTIFICATION</scope>
</reference>
<evidence type="ECO:0000256" key="1">
    <source>
        <dbReference type="SAM" id="Coils"/>
    </source>
</evidence>
<feature type="region of interest" description="Disordered" evidence="2">
    <location>
        <begin position="870"/>
        <end position="894"/>
    </location>
</feature>
<feature type="coiled-coil region" evidence="1">
    <location>
        <begin position="490"/>
        <end position="517"/>
    </location>
</feature>
<evidence type="ECO:0000313" key="3">
    <source>
        <dbReference type="Proteomes" id="UP001165740"/>
    </source>
</evidence>
<dbReference type="Proteomes" id="UP001165740">
    <property type="component" value="Chromosome 1"/>
</dbReference>
<gene>
    <name evidence="4" type="primary">LOC106060118</name>
</gene>
<keyword evidence="1" id="KW-0175">Coiled coil</keyword>
<dbReference type="AlphaFoldDB" id="A0A9W2YQ71"/>
<sequence length="1069" mass="122811">MSQSSEVSCILINDLISAKSWSSDRQNKIKMPSLPQTQFQNSSESYFEKFATNTNMNSKPEKVDNLYPFARMEFNDSADIQKRMEKVLGPLSLFAPFSNEDVPVIQQIQLERPVTPINDEIKSQPTSLEKLTLYVTRRIRPKENVPYLSLEDQKVLGAIIVGEVNVLWPEIKQQIDDPFLTPDENKELHRRITVHIVTVCEQLFQHYLNKAQVLNSRGVFSGPANMSRLKTQLALEAGELLDILKIHRYIKNDIRGGVKQDSQTDAAASLPFHSAPKSNKKLTYQSMLELSRPKSTVQVTTLSSLDQALQEIQEGMPVLDTSKLHTFLSEIPEREIETPSDDDKNQRSYLSSGGNSQLSGVSKEADSKQKIMFRQSKEKETTAVNSFMNNVTNLRRCRSQPNIILSDSLLEELGINKNVKSDPLINHELEILLRQRKIQSKHNIVEPKEQQLEDRQLIVEDLNNLLHEKESDLPEDEDDLPPLIQAIIRNAKHDNLKERTQKKMKELEEKQKQREEEECVYVHGPLYPQPDTVNAKLGKSGIVRTSDIRVSERVCMSSITLQRYPPVYNDLFEEIDPDMVKKMDKNLFLSSEIQEVYEEIMKTVPTTHLELDDMSDKDPLVLNGPETINLAGITASSTLTKKIVDRVINPAFKKKKGPPWGKTDMKDWAKTPDIPPKNFLGEDLFSPLVPNLPQIHDVIENPNQTTHMVMSHDGKPSLVADKTSATYASWLHWWKSTVTSDDYVKYLSTLETDYLGAIFHFYDSEEESDTDEEDLPYKMKRMKKLLHSKSGKSKLLPEQKEKVQKLNELKSLKSEYQKGFWNANSVLMGGLGKDPEIDDIVTDKEETAAQDKSNLLSTQNEKRNIFSHISKGKTFTSNNDANSTVSEKQAPPPAQDRLENVWQKLYVPDSQRLDMAIKYSCNGYFNQLSEAIEGWEYVADLILRREKLLVDLEKFERHASDPNRFFHKDSKKSSYRLKESKQRAAIYKKIDDLDSELKEEISYIQSKFHDVITFKGRPYLDKLKWDRTEMLYWLAEERKQNGIKYETYLKSVTCPVKPVHLQPISVEKT</sequence>
<dbReference type="GeneID" id="106060118"/>
<evidence type="ECO:0000256" key="2">
    <source>
        <dbReference type="SAM" id="MobiDB-lite"/>
    </source>
</evidence>
<dbReference type="RefSeq" id="XP_055864882.1">
    <property type="nucleotide sequence ID" value="XM_056008907.1"/>
</dbReference>
<dbReference type="PANTHER" id="PTHR16078:SF1">
    <property type="entry name" value="COILED-COIL DOMAIN-CONTAINING PROTEIN 87"/>
    <property type="match status" value="1"/>
</dbReference>
<accession>A0A9W2YQ71</accession>
<dbReference type="OrthoDB" id="67750at2759"/>